<dbReference type="InterPro" id="IPR010619">
    <property type="entry name" value="ThrE-like_N"/>
</dbReference>
<feature type="transmembrane region" description="Helical" evidence="9">
    <location>
        <begin position="268"/>
        <end position="288"/>
    </location>
</feature>
<feature type="domain" description="Threonine/serine exporter-like N-terminal" evidence="10">
    <location>
        <begin position="80"/>
        <end position="323"/>
    </location>
</feature>
<keyword evidence="3" id="KW-0997">Cell inner membrane</keyword>
<feature type="domain" description="Threonine/Serine exporter ThrE" evidence="11">
    <location>
        <begin position="351"/>
        <end position="474"/>
    </location>
</feature>
<organism evidence="12 13">
    <name type="scientific">Actinokineospora xionganensis</name>
    <dbReference type="NCBI Taxonomy" id="2684470"/>
    <lineage>
        <taxon>Bacteria</taxon>
        <taxon>Bacillati</taxon>
        <taxon>Actinomycetota</taxon>
        <taxon>Actinomycetes</taxon>
        <taxon>Pseudonocardiales</taxon>
        <taxon>Pseudonocardiaceae</taxon>
        <taxon>Actinokineospora</taxon>
    </lineage>
</organism>
<comment type="caution">
    <text evidence="12">The sequence shown here is derived from an EMBL/GenBank/DDBJ whole genome shotgun (WGS) entry which is preliminary data.</text>
</comment>
<dbReference type="InterPro" id="IPR050539">
    <property type="entry name" value="ThrE_Dicarb/AminoAcid_Exp"/>
</dbReference>
<feature type="region of interest" description="Disordered" evidence="8">
    <location>
        <begin position="1"/>
        <end position="22"/>
    </location>
</feature>
<dbReference type="InterPro" id="IPR024528">
    <property type="entry name" value="ThrE_2"/>
</dbReference>
<dbReference type="PANTHER" id="PTHR34390">
    <property type="entry name" value="UPF0442 PROTEIN YJJB-RELATED"/>
    <property type="match status" value="1"/>
</dbReference>
<evidence type="ECO:0000256" key="4">
    <source>
        <dbReference type="ARBA" id="ARBA00022692"/>
    </source>
</evidence>
<evidence type="ECO:0000259" key="11">
    <source>
        <dbReference type="Pfam" id="PF12821"/>
    </source>
</evidence>
<evidence type="ECO:0000256" key="9">
    <source>
        <dbReference type="SAM" id="Phobius"/>
    </source>
</evidence>
<feature type="transmembrane region" description="Helical" evidence="9">
    <location>
        <begin position="341"/>
        <end position="362"/>
    </location>
</feature>
<keyword evidence="2" id="KW-1003">Cell membrane</keyword>
<feature type="transmembrane region" description="Helical" evidence="9">
    <location>
        <begin position="453"/>
        <end position="477"/>
    </location>
</feature>
<keyword evidence="13" id="KW-1185">Reference proteome</keyword>
<evidence type="ECO:0000256" key="2">
    <source>
        <dbReference type="ARBA" id="ARBA00022475"/>
    </source>
</evidence>
<protein>
    <submittedName>
        <fullName evidence="12">Threonine/serine exporter family protein</fullName>
    </submittedName>
</protein>
<evidence type="ECO:0000256" key="8">
    <source>
        <dbReference type="SAM" id="MobiDB-lite"/>
    </source>
</evidence>
<dbReference type="Pfam" id="PF06738">
    <property type="entry name" value="ThrE"/>
    <property type="match status" value="1"/>
</dbReference>
<comment type="subcellular location">
    <subcellularLocation>
        <location evidence="1">Cell membrane</location>
        <topology evidence="1">Multi-pass membrane protein</topology>
    </subcellularLocation>
</comment>
<dbReference type="Pfam" id="PF12821">
    <property type="entry name" value="ThrE_2"/>
    <property type="match status" value="1"/>
</dbReference>
<feature type="transmembrane region" description="Helical" evidence="9">
    <location>
        <begin position="308"/>
        <end position="329"/>
    </location>
</feature>
<evidence type="ECO:0000313" key="13">
    <source>
        <dbReference type="Proteomes" id="UP000734823"/>
    </source>
</evidence>
<dbReference type="PANTHER" id="PTHR34390:SF1">
    <property type="entry name" value="SUCCINATE TRANSPORTER SUBUNIT YJJB-RELATED"/>
    <property type="match status" value="1"/>
</dbReference>
<keyword evidence="4 9" id="KW-0812">Transmembrane</keyword>
<feature type="compositionally biased region" description="Basic and acidic residues" evidence="8">
    <location>
        <begin position="1"/>
        <end position="11"/>
    </location>
</feature>
<name>A0ABR7L439_9PSEU</name>
<sequence>MPIELHRHDTSRCPPNPKPTRHPVAEWALIGNRRVQTRGGGRSVRFTRARRQVVAEPTVEPIVVQGPALPEERTVHFVLDLALRIGEVQMSSGAGAADVTATIIAVANAYGLPHCEVDVIFTSITVACHRGTELSPVTTLRVVQTRSLDYTRLAAVEKLVRDITARRIEVEDAHAELNRLNSAEHPYPRWVATASYAGLAAAVTIFIGGAPLMALFAAMITGLIDRVGRMLNRRALPFFFQQVLGGALATGCALALLASGLFPAVRPTVLVAAAITVLLSGLSVVSTVQDAITGFNVTAAGRTMENSLMTAGLIAGVVIALNIAVAFGLPDTPLADPLPPSALRLPVQTLAGAAAAGCFALASYAPPRAVLVAAVAGGVGTAGYGGLVLAGAGSIVASAGAAVVIGFAGGVISRRFRMPPLIVAVSGMVPLLPGLPTYRALYELAIERSPAGLSTLMIAAAIALALAAGVVLGEYLAQPVRTKLGRLERRLAGPRLSGPLQPNKRHTES</sequence>
<feature type="transmembrane region" description="Helical" evidence="9">
    <location>
        <begin position="236"/>
        <end position="262"/>
    </location>
</feature>
<feature type="transmembrane region" description="Helical" evidence="9">
    <location>
        <begin position="420"/>
        <end position="441"/>
    </location>
</feature>
<keyword evidence="6 9" id="KW-0472">Membrane</keyword>
<comment type="similarity">
    <text evidence="7">Belongs to the ThrE exporter (TC 2.A.79) family.</text>
</comment>
<evidence type="ECO:0000256" key="3">
    <source>
        <dbReference type="ARBA" id="ARBA00022519"/>
    </source>
</evidence>
<evidence type="ECO:0000256" key="6">
    <source>
        <dbReference type="ARBA" id="ARBA00023136"/>
    </source>
</evidence>
<feature type="transmembrane region" description="Helical" evidence="9">
    <location>
        <begin position="395"/>
        <end position="413"/>
    </location>
</feature>
<gene>
    <name evidence="12" type="ORF">GPZ80_07995</name>
</gene>
<evidence type="ECO:0000259" key="10">
    <source>
        <dbReference type="Pfam" id="PF06738"/>
    </source>
</evidence>
<proteinExistence type="inferred from homology"/>
<feature type="transmembrane region" description="Helical" evidence="9">
    <location>
        <begin position="369"/>
        <end position="389"/>
    </location>
</feature>
<reference evidence="12 13" key="1">
    <citation type="submission" date="2020-06" db="EMBL/GenBank/DDBJ databases">
        <title>Actinokineospora xiongansis sp. nov., isolated from soil of Baiyangdian.</title>
        <authorList>
            <person name="Zhang X."/>
        </authorList>
    </citation>
    <scope>NUCLEOTIDE SEQUENCE [LARGE SCALE GENOMIC DNA]</scope>
    <source>
        <strain evidence="12 13">HBU206404</strain>
    </source>
</reference>
<evidence type="ECO:0000313" key="12">
    <source>
        <dbReference type="EMBL" id="MBC6447112.1"/>
    </source>
</evidence>
<accession>A0ABR7L439</accession>
<dbReference type="Proteomes" id="UP000734823">
    <property type="component" value="Unassembled WGS sequence"/>
</dbReference>
<keyword evidence="5 9" id="KW-1133">Transmembrane helix</keyword>
<dbReference type="EMBL" id="JABVED010000003">
    <property type="protein sequence ID" value="MBC6447112.1"/>
    <property type="molecule type" value="Genomic_DNA"/>
</dbReference>
<feature type="transmembrane region" description="Helical" evidence="9">
    <location>
        <begin position="196"/>
        <end position="224"/>
    </location>
</feature>
<evidence type="ECO:0000256" key="1">
    <source>
        <dbReference type="ARBA" id="ARBA00004651"/>
    </source>
</evidence>
<evidence type="ECO:0000256" key="5">
    <source>
        <dbReference type="ARBA" id="ARBA00022989"/>
    </source>
</evidence>
<evidence type="ECO:0000256" key="7">
    <source>
        <dbReference type="ARBA" id="ARBA00034125"/>
    </source>
</evidence>